<dbReference type="InterPro" id="IPR013324">
    <property type="entry name" value="RNA_pol_sigma_r3/r4-like"/>
</dbReference>
<dbReference type="SUPFAM" id="SSF88946">
    <property type="entry name" value="Sigma2 domain of RNA polymerase sigma factors"/>
    <property type="match status" value="1"/>
</dbReference>
<dbReference type="AlphaFoldDB" id="A0A517N755"/>
<dbReference type="SUPFAM" id="SSF88659">
    <property type="entry name" value="Sigma3 and sigma4 domains of RNA polymerase sigma factors"/>
    <property type="match status" value="1"/>
</dbReference>
<evidence type="ECO:0000256" key="4">
    <source>
        <dbReference type="ARBA" id="ARBA00023125"/>
    </source>
</evidence>
<dbReference type="GO" id="GO:0003677">
    <property type="term" value="F:DNA binding"/>
    <property type="evidence" value="ECO:0007669"/>
    <property type="project" value="UniProtKB-KW"/>
</dbReference>
<sequence>MPSCPAINVVAHRIGYVLPVHQRDLDQQISKMCEETNDLPPRARPGDESSLADLFQQHRDQLRSMVAFRMDPNLRSRVDPSDVIQESFLDLAKRFDDFKTKQEMSPLVWMRLVTMERLMAVHRRHVDTQMRDARRDVSIDRDMGFGATSVSLAAALMDRLSSASGKLIRSEQKAKLHELLEQMDPDDREIIALRIFEGVTNGEAAEILQLTKQTTSKRFVRAIERLRSKMQDIPGLTQWFSKS</sequence>
<evidence type="ECO:0000259" key="6">
    <source>
        <dbReference type="Pfam" id="PF07638"/>
    </source>
</evidence>
<dbReference type="Proteomes" id="UP000318538">
    <property type="component" value="Chromosome"/>
</dbReference>
<organism evidence="7 8">
    <name type="scientific">Rubripirellula lacrimiformis</name>
    <dbReference type="NCBI Taxonomy" id="1930273"/>
    <lineage>
        <taxon>Bacteria</taxon>
        <taxon>Pseudomonadati</taxon>
        <taxon>Planctomycetota</taxon>
        <taxon>Planctomycetia</taxon>
        <taxon>Pirellulales</taxon>
        <taxon>Pirellulaceae</taxon>
        <taxon>Rubripirellula</taxon>
    </lineage>
</organism>
<dbReference type="GO" id="GO:0006352">
    <property type="term" value="P:DNA-templated transcription initiation"/>
    <property type="evidence" value="ECO:0007669"/>
    <property type="project" value="InterPro"/>
</dbReference>
<evidence type="ECO:0000256" key="5">
    <source>
        <dbReference type="ARBA" id="ARBA00023163"/>
    </source>
</evidence>
<dbReference type="NCBIfam" id="TIGR02937">
    <property type="entry name" value="sigma70-ECF"/>
    <property type="match status" value="1"/>
</dbReference>
<comment type="similarity">
    <text evidence="1">Belongs to the sigma-70 factor family. ECF subfamily.</text>
</comment>
<dbReference type="GO" id="GO:0016987">
    <property type="term" value="F:sigma factor activity"/>
    <property type="evidence" value="ECO:0007669"/>
    <property type="project" value="UniProtKB-KW"/>
</dbReference>
<evidence type="ECO:0000256" key="1">
    <source>
        <dbReference type="ARBA" id="ARBA00010641"/>
    </source>
</evidence>
<keyword evidence="4" id="KW-0238">DNA-binding</keyword>
<gene>
    <name evidence="7" type="ORF">K227x_13410</name>
</gene>
<dbReference type="InterPro" id="IPR013325">
    <property type="entry name" value="RNA_pol_sigma_r2"/>
</dbReference>
<proteinExistence type="inferred from homology"/>
<dbReference type="InterPro" id="IPR039425">
    <property type="entry name" value="RNA_pol_sigma-70-like"/>
</dbReference>
<accession>A0A517N755</accession>
<evidence type="ECO:0000313" key="7">
    <source>
        <dbReference type="EMBL" id="QDT02962.1"/>
    </source>
</evidence>
<evidence type="ECO:0000313" key="8">
    <source>
        <dbReference type="Proteomes" id="UP000318538"/>
    </source>
</evidence>
<evidence type="ECO:0000256" key="3">
    <source>
        <dbReference type="ARBA" id="ARBA00023082"/>
    </source>
</evidence>
<dbReference type="PANTHER" id="PTHR43133">
    <property type="entry name" value="RNA POLYMERASE ECF-TYPE SIGMA FACTO"/>
    <property type="match status" value="1"/>
</dbReference>
<dbReference type="CDD" id="cd06171">
    <property type="entry name" value="Sigma70_r4"/>
    <property type="match status" value="1"/>
</dbReference>
<dbReference type="Gene3D" id="1.10.1740.10">
    <property type="match status" value="1"/>
</dbReference>
<keyword evidence="5" id="KW-0804">Transcription</keyword>
<dbReference type="EMBL" id="CP036525">
    <property type="protein sequence ID" value="QDT02962.1"/>
    <property type="molecule type" value="Genomic_DNA"/>
</dbReference>
<dbReference type="KEGG" id="rlc:K227x_13410"/>
<reference evidence="7 8" key="1">
    <citation type="submission" date="2019-02" db="EMBL/GenBank/DDBJ databases">
        <title>Deep-cultivation of Planctomycetes and their phenomic and genomic characterization uncovers novel biology.</title>
        <authorList>
            <person name="Wiegand S."/>
            <person name="Jogler M."/>
            <person name="Boedeker C."/>
            <person name="Pinto D."/>
            <person name="Vollmers J."/>
            <person name="Rivas-Marin E."/>
            <person name="Kohn T."/>
            <person name="Peeters S.H."/>
            <person name="Heuer A."/>
            <person name="Rast P."/>
            <person name="Oberbeckmann S."/>
            <person name="Bunk B."/>
            <person name="Jeske O."/>
            <person name="Meyerdierks A."/>
            <person name="Storesund J.E."/>
            <person name="Kallscheuer N."/>
            <person name="Luecker S."/>
            <person name="Lage O.M."/>
            <person name="Pohl T."/>
            <person name="Merkel B.J."/>
            <person name="Hornburger P."/>
            <person name="Mueller R.-W."/>
            <person name="Bruemmer F."/>
            <person name="Labrenz M."/>
            <person name="Spormann A.M."/>
            <person name="Op den Camp H."/>
            <person name="Overmann J."/>
            <person name="Amann R."/>
            <person name="Jetten M.S.M."/>
            <person name="Mascher T."/>
            <person name="Medema M.H."/>
            <person name="Devos D.P."/>
            <person name="Kaster A.-K."/>
            <person name="Ovreas L."/>
            <person name="Rohde M."/>
            <person name="Galperin M.Y."/>
            <person name="Jogler C."/>
        </authorList>
    </citation>
    <scope>NUCLEOTIDE SEQUENCE [LARGE SCALE GENOMIC DNA]</scope>
    <source>
        <strain evidence="7 8">K22_7</strain>
    </source>
</reference>
<dbReference type="InterPro" id="IPR053812">
    <property type="entry name" value="HTH_Sigma70_ECF-like"/>
</dbReference>
<dbReference type="Pfam" id="PF07638">
    <property type="entry name" value="Sigma70_ECF"/>
    <property type="match status" value="1"/>
</dbReference>
<keyword evidence="8" id="KW-1185">Reference proteome</keyword>
<dbReference type="OrthoDB" id="276109at2"/>
<evidence type="ECO:0000256" key="2">
    <source>
        <dbReference type="ARBA" id="ARBA00023015"/>
    </source>
</evidence>
<dbReference type="InterPro" id="IPR014284">
    <property type="entry name" value="RNA_pol_sigma-70_dom"/>
</dbReference>
<dbReference type="PANTHER" id="PTHR43133:SF8">
    <property type="entry name" value="RNA POLYMERASE SIGMA FACTOR HI_1459-RELATED"/>
    <property type="match status" value="1"/>
</dbReference>
<feature type="domain" description="RNA polymerase sigma-70 ECF-like HTH" evidence="6">
    <location>
        <begin position="44"/>
        <end position="230"/>
    </location>
</feature>
<protein>
    <submittedName>
        <fullName evidence="7">RNA polymerase sigma factor</fullName>
    </submittedName>
</protein>
<dbReference type="InterPro" id="IPR036388">
    <property type="entry name" value="WH-like_DNA-bd_sf"/>
</dbReference>
<dbReference type="RefSeq" id="WP_145168746.1">
    <property type="nucleotide sequence ID" value="NZ_CP036525.1"/>
</dbReference>
<keyword evidence="2" id="KW-0805">Transcription regulation</keyword>
<name>A0A517N755_9BACT</name>
<dbReference type="Gene3D" id="1.10.10.10">
    <property type="entry name" value="Winged helix-like DNA-binding domain superfamily/Winged helix DNA-binding domain"/>
    <property type="match status" value="1"/>
</dbReference>
<keyword evidence="3" id="KW-0731">Sigma factor</keyword>